<dbReference type="STRING" id="1423744.FC86_GL000508"/>
<dbReference type="InterPro" id="IPR010146">
    <property type="entry name" value="CRISPR-assoc_prot_Csn2-typ"/>
</dbReference>
<organism evidence="1 2">
    <name type="scientific">Holzapfeliella floricola DSM 23037 = JCM 16512</name>
    <dbReference type="NCBI Taxonomy" id="1423744"/>
    <lineage>
        <taxon>Bacteria</taxon>
        <taxon>Bacillati</taxon>
        <taxon>Bacillota</taxon>
        <taxon>Bacilli</taxon>
        <taxon>Lactobacillales</taxon>
        <taxon>Lactobacillaceae</taxon>
        <taxon>Holzapfeliella</taxon>
    </lineage>
</organism>
<evidence type="ECO:0000313" key="1">
    <source>
        <dbReference type="EMBL" id="KRN03981.1"/>
    </source>
</evidence>
<dbReference type="Pfam" id="PF09711">
    <property type="entry name" value="Cas_Csn2"/>
    <property type="match status" value="1"/>
</dbReference>
<name>A0A0R2DUU5_9LACO</name>
<dbReference type="Gene3D" id="3.40.50.11940">
    <property type="match status" value="1"/>
</dbReference>
<gene>
    <name evidence="1" type="ORF">FC86_GL000508</name>
</gene>
<proteinExistence type="predicted"/>
<dbReference type="AlphaFoldDB" id="A0A0R2DUU5"/>
<sequence>MPIGHHNLTLITVQNRSLYTNWLVEFEQYNEKIHFSNELNELFEPAKSYYWLGDLMLTVDLNKLFQKSIQDIMIEFLSDEEQSQIMTTNQQIQSLILQNSYKLDLPIEITSSFTISQIYKKIRFSFFDSVEITPLEKIETLLKSFALTHNEKLLVFTNLTHYFDSKDFDKLNELLSDYDQTALSIEFNQSKSSDDHSDYLIDEDFCLFES</sequence>
<accession>A0A0R2DUU5</accession>
<comment type="caution">
    <text evidence="1">The sequence shown here is derived from an EMBL/GenBank/DDBJ whole genome shotgun (WGS) entry which is preliminary data.</text>
</comment>
<evidence type="ECO:0000313" key="2">
    <source>
        <dbReference type="Proteomes" id="UP000051378"/>
    </source>
</evidence>
<dbReference type="InterPro" id="IPR038600">
    <property type="entry name" value="Csn2_sf"/>
</dbReference>
<dbReference type="Proteomes" id="UP000051378">
    <property type="component" value="Unassembled WGS sequence"/>
</dbReference>
<dbReference type="PATRIC" id="fig|1423744.4.peg.524"/>
<evidence type="ECO:0008006" key="3">
    <source>
        <dbReference type="Google" id="ProtNLM"/>
    </source>
</evidence>
<protein>
    <recommendedName>
        <fullName evidence="3">Type II-A CRISPR-associated protein Csn2</fullName>
    </recommendedName>
</protein>
<reference evidence="1 2" key="1">
    <citation type="journal article" date="2015" name="Genome Announc.">
        <title>Expanding the biotechnology potential of lactobacilli through comparative genomics of 213 strains and associated genera.</title>
        <authorList>
            <person name="Sun Z."/>
            <person name="Harris H.M."/>
            <person name="McCann A."/>
            <person name="Guo C."/>
            <person name="Argimon S."/>
            <person name="Zhang W."/>
            <person name="Yang X."/>
            <person name="Jeffery I.B."/>
            <person name="Cooney J.C."/>
            <person name="Kagawa T.F."/>
            <person name="Liu W."/>
            <person name="Song Y."/>
            <person name="Salvetti E."/>
            <person name="Wrobel A."/>
            <person name="Rasinkangas P."/>
            <person name="Parkhill J."/>
            <person name="Rea M.C."/>
            <person name="O'Sullivan O."/>
            <person name="Ritari J."/>
            <person name="Douillard F.P."/>
            <person name="Paul Ross R."/>
            <person name="Yang R."/>
            <person name="Briner A.E."/>
            <person name="Felis G.E."/>
            <person name="de Vos W.M."/>
            <person name="Barrangou R."/>
            <person name="Klaenhammer T.R."/>
            <person name="Caufield P.W."/>
            <person name="Cui Y."/>
            <person name="Zhang H."/>
            <person name="O'Toole P.W."/>
        </authorList>
    </citation>
    <scope>NUCLEOTIDE SEQUENCE [LARGE SCALE GENOMIC DNA]</scope>
    <source>
        <strain evidence="1 2">DSM 23037</strain>
    </source>
</reference>
<dbReference type="NCBIfam" id="TIGR01866">
    <property type="entry name" value="cas_Csn2"/>
    <property type="match status" value="1"/>
</dbReference>
<keyword evidence="2" id="KW-1185">Reference proteome</keyword>
<dbReference type="EMBL" id="AYZL01000019">
    <property type="protein sequence ID" value="KRN03981.1"/>
    <property type="molecule type" value="Genomic_DNA"/>
</dbReference>